<dbReference type="InterPro" id="IPR001537">
    <property type="entry name" value="SpoU_MeTrfase"/>
</dbReference>
<accession>A0A2I0QYN2</accession>
<sequence>MIESNQNQHIKQWKKLHKKKYREEEQLFLVEGWHLVEEAMQSEWHVENIIRTENIDIPEHWRHVPVTLVSKKIFSEISQTETPQGIIAVVRQKDMTDFNHEKLLLLDGVQDPGNVGTIIRSALAFGIDAVILGKGSVDLFNEKVLRSTQGAFFHLPVVRGDLNEWVTQLQTKDIPVYGSALDREATPLSELHKTDRFAIVVGNEGSGIQDDILSQVDQKVFIPIQDESESLNVGVATSIMLYHFSTD</sequence>
<protein>
    <submittedName>
        <fullName evidence="5">RNA methyltransferase</fullName>
    </submittedName>
</protein>
<dbReference type="Proteomes" id="UP000243524">
    <property type="component" value="Unassembled WGS sequence"/>
</dbReference>
<comment type="similarity">
    <text evidence="1">Belongs to the class IV-like SAM-binding methyltransferase superfamily. RNA methyltransferase TrmH family.</text>
</comment>
<dbReference type="GO" id="GO:0006396">
    <property type="term" value="P:RNA processing"/>
    <property type="evidence" value="ECO:0007669"/>
    <property type="project" value="InterPro"/>
</dbReference>
<dbReference type="InterPro" id="IPR053888">
    <property type="entry name" value="MRM3-like_sub_bind"/>
</dbReference>
<keyword evidence="6" id="KW-1185">Reference proteome</keyword>
<dbReference type="OrthoDB" id="9794400at2"/>
<dbReference type="SUPFAM" id="SSF55315">
    <property type="entry name" value="L30e-like"/>
    <property type="match status" value="1"/>
</dbReference>
<organism evidence="5 6">
    <name type="scientific">Halalkalibacillus sediminis</name>
    <dbReference type="NCBI Taxonomy" id="2018042"/>
    <lineage>
        <taxon>Bacteria</taxon>
        <taxon>Bacillati</taxon>
        <taxon>Bacillota</taxon>
        <taxon>Bacilli</taxon>
        <taxon>Bacillales</taxon>
        <taxon>Bacillaceae</taxon>
        <taxon>Halalkalibacillus</taxon>
    </lineage>
</organism>
<dbReference type="InterPro" id="IPR029028">
    <property type="entry name" value="Alpha/beta_knot_MTases"/>
</dbReference>
<evidence type="ECO:0000256" key="2">
    <source>
        <dbReference type="ARBA" id="ARBA00022603"/>
    </source>
</evidence>
<dbReference type="GO" id="GO:0032259">
    <property type="term" value="P:methylation"/>
    <property type="evidence" value="ECO:0007669"/>
    <property type="project" value="UniProtKB-KW"/>
</dbReference>
<reference evidence="5 6" key="1">
    <citation type="submission" date="2017-06" db="EMBL/GenBank/DDBJ databases">
        <title>the draft geome sequence of Illustriluteabacillus marina B3227.</title>
        <authorList>
            <person name="He R.-H."/>
            <person name="Du Z.-J."/>
        </authorList>
    </citation>
    <scope>NUCLEOTIDE SEQUENCE [LARGE SCALE GENOMIC DNA]</scope>
    <source>
        <strain evidence="5 6">B3227</strain>
    </source>
</reference>
<dbReference type="PANTHER" id="PTHR43191:SF2">
    <property type="entry name" value="RRNA METHYLTRANSFERASE 3, MITOCHONDRIAL"/>
    <property type="match status" value="1"/>
</dbReference>
<evidence type="ECO:0000313" key="6">
    <source>
        <dbReference type="Proteomes" id="UP000243524"/>
    </source>
</evidence>
<dbReference type="PANTHER" id="PTHR43191">
    <property type="entry name" value="RRNA METHYLTRANSFERASE 3"/>
    <property type="match status" value="1"/>
</dbReference>
<proteinExistence type="inferred from homology"/>
<keyword evidence="2 5" id="KW-0489">Methyltransferase</keyword>
<evidence type="ECO:0000313" key="5">
    <source>
        <dbReference type="EMBL" id="PKR79240.1"/>
    </source>
</evidence>
<dbReference type="GO" id="GO:0008173">
    <property type="term" value="F:RNA methyltransferase activity"/>
    <property type="evidence" value="ECO:0007669"/>
    <property type="project" value="InterPro"/>
</dbReference>
<dbReference type="GO" id="GO:0003723">
    <property type="term" value="F:RNA binding"/>
    <property type="evidence" value="ECO:0007669"/>
    <property type="project" value="InterPro"/>
</dbReference>
<evidence type="ECO:0000259" key="4">
    <source>
        <dbReference type="SMART" id="SM00967"/>
    </source>
</evidence>
<dbReference type="RefSeq" id="WP_101330984.1">
    <property type="nucleotide sequence ID" value="NZ_PJNH01000001.1"/>
</dbReference>
<dbReference type="InterPro" id="IPR013123">
    <property type="entry name" value="SpoU_subst-bd"/>
</dbReference>
<dbReference type="InterPro" id="IPR051259">
    <property type="entry name" value="rRNA_Methyltransferase"/>
</dbReference>
<gene>
    <name evidence="5" type="ORF">CEY16_05740</name>
</gene>
<dbReference type="GO" id="GO:0005737">
    <property type="term" value="C:cytoplasm"/>
    <property type="evidence" value="ECO:0007669"/>
    <property type="project" value="UniProtKB-ARBA"/>
</dbReference>
<feature type="domain" description="RNA 2-O ribose methyltransferase substrate binding" evidence="4">
    <location>
        <begin position="29"/>
        <end position="96"/>
    </location>
</feature>
<dbReference type="Pfam" id="PF00588">
    <property type="entry name" value="SpoU_methylase"/>
    <property type="match status" value="1"/>
</dbReference>
<dbReference type="SMART" id="SM00967">
    <property type="entry name" value="SpoU_sub_bind"/>
    <property type="match status" value="1"/>
</dbReference>
<dbReference type="CDD" id="cd18095">
    <property type="entry name" value="SpoU-like_rRNA-MTase"/>
    <property type="match status" value="1"/>
</dbReference>
<dbReference type="Gene3D" id="3.30.1330.30">
    <property type="match status" value="1"/>
</dbReference>
<dbReference type="SUPFAM" id="SSF75217">
    <property type="entry name" value="alpha/beta knot"/>
    <property type="match status" value="1"/>
</dbReference>
<name>A0A2I0QYN2_9BACI</name>
<evidence type="ECO:0000256" key="3">
    <source>
        <dbReference type="ARBA" id="ARBA00022679"/>
    </source>
</evidence>
<dbReference type="InterPro" id="IPR029026">
    <property type="entry name" value="tRNA_m1G_MTases_N"/>
</dbReference>
<dbReference type="InterPro" id="IPR029064">
    <property type="entry name" value="Ribosomal_eL30-like_sf"/>
</dbReference>
<dbReference type="Gene3D" id="3.40.1280.10">
    <property type="match status" value="1"/>
</dbReference>
<dbReference type="AlphaFoldDB" id="A0A2I0QYN2"/>
<evidence type="ECO:0000256" key="1">
    <source>
        <dbReference type="ARBA" id="ARBA00007228"/>
    </source>
</evidence>
<comment type="caution">
    <text evidence="5">The sequence shown here is derived from an EMBL/GenBank/DDBJ whole genome shotgun (WGS) entry which is preliminary data.</text>
</comment>
<dbReference type="Pfam" id="PF22435">
    <property type="entry name" value="MRM3-like_sub_bind"/>
    <property type="match status" value="1"/>
</dbReference>
<keyword evidence="3 5" id="KW-0808">Transferase</keyword>
<dbReference type="EMBL" id="PJNH01000001">
    <property type="protein sequence ID" value="PKR79240.1"/>
    <property type="molecule type" value="Genomic_DNA"/>
</dbReference>